<comment type="similarity">
    <text evidence="1">Belongs to the SNF7 family.</text>
</comment>
<reference evidence="2" key="1">
    <citation type="submission" date="2016-06" db="UniProtKB">
        <authorList>
            <consortium name="WormBaseParasite"/>
        </authorList>
    </citation>
    <scope>IDENTIFICATION</scope>
</reference>
<dbReference type="GO" id="GO:0007034">
    <property type="term" value="P:vacuolar transport"/>
    <property type="evidence" value="ECO:0007669"/>
    <property type="project" value="InterPro"/>
</dbReference>
<dbReference type="InterPro" id="IPR005024">
    <property type="entry name" value="Snf7_fam"/>
</dbReference>
<protein>
    <submittedName>
        <fullName evidence="2">Charged multivesicular body protein 2a</fullName>
    </submittedName>
</protein>
<proteinExistence type="inferred from homology"/>
<dbReference type="Gene3D" id="6.10.140.1230">
    <property type="match status" value="1"/>
</dbReference>
<evidence type="ECO:0000313" key="2">
    <source>
        <dbReference type="WBParaSite" id="GPUH_0002684201-mRNA-1"/>
    </source>
</evidence>
<dbReference type="AlphaFoldDB" id="A0A183F0S1"/>
<sequence>LAKQLLQLRKQKAKSLNMGARMNAISAKNREMYSMGRMADAVGKTTDTMKVMEKQLPPEKLAKNLDEFTRAQERLGVTDE</sequence>
<dbReference type="WBParaSite" id="GPUH_0002684201-mRNA-1">
    <property type="protein sequence ID" value="GPUH_0002684201-mRNA-1"/>
    <property type="gene ID" value="GPUH_0002684201"/>
</dbReference>
<accession>A0A183F0S1</accession>
<name>A0A183F0S1_9BILA</name>
<evidence type="ECO:0000256" key="1">
    <source>
        <dbReference type="ARBA" id="ARBA00006190"/>
    </source>
</evidence>
<organism evidence="2">
    <name type="scientific">Gongylonema pulchrum</name>
    <dbReference type="NCBI Taxonomy" id="637853"/>
    <lineage>
        <taxon>Eukaryota</taxon>
        <taxon>Metazoa</taxon>
        <taxon>Ecdysozoa</taxon>
        <taxon>Nematoda</taxon>
        <taxon>Chromadorea</taxon>
        <taxon>Rhabditida</taxon>
        <taxon>Spirurina</taxon>
        <taxon>Spiruromorpha</taxon>
        <taxon>Spiruroidea</taxon>
        <taxon>Gongylonematidae</taxon>
        <taxon>Gongylonema</taxon>
    </lineage>
</organism>
<dbReference type="Pfam" id="PF03357">
    <property type="entry name" value="Snf7"/>
    <property type="match status" value="1"/>
</dbReference>
<dbReference type="PANTHER" id="PTHR10476">
    <property type="entry name" value="CHARGED MULTIVESICULAR BODY PROTEIN"/>
    <property type="match status" value="1"/>
</dbReference>